<proteinExistence type="predicted"/>
<dbReference type="RefSeq" id="WP_305110606.1">
    <property type="nucleotide sequence ID" value="NZ_JAUTIX010000002.1"/>
</dbReference>
<dbReference type="Proteomes" id="UP001178281">
    <property type="component" value="Unassembled WGS sequence"/>
</dbReference>
<comment type="caution">
    <text evidence="1">The sequence shown here is derived from an EMBL/GenBank/DDBJ whole genome shotgun (WGS) entry which is preliminary data.</text>
</comment>
<protein>
    <submittedName>
        <fullName evidence="1">Alkaline phosphatase family protein</fullName>
    </submittedName>
</protein>
<keyword evidence="2" id="KW-1185">Reference proteome</keyword>
<gene>
    <name evidence="1" type="ORF">Q7X28_05530</name>
</gene>
<dbReference type="Gene3D" id="3.40.720.10">
    <property type="entry name" value="Alkaline Phosphatase, subunit A"/>
    <property type="match status" value="1"/>
</dbReference>
<name>A0AA90N829_9ACTN</name>
<dbReference type="Pfam" id="PF01663">
    <property type="entry name" value="Phosphodiest"/>
    <property type="match status" value="1"/>
</dbReference>
<dbReference type="PANTHER" id="PTHR10151:SF120">
    <property type="entry name" value="BIS(5'-ADENOSYL)-TRIPHOSPHATASE"/>
    <property type="match status" value="1"/>
</dbReference>
<dbReference type="EMBL" id="JAUTIX010000002">
    <property type="protein sequence ID" value="MDP0397382.1"/>
    <property type="molecule type" value="Genomic_DNA"/>
</dbReference>
<dbReference type="InterPro" id="IPR002591">
    <property type="entry name" value="Phosphodiest/P_Trfase"/>
</dbReference>
<dbReference type="PANTHER" id="PTHR10151">
    <property type="entry name" value="ECTONUCLEOTIDE PYROPHOSPHATASE/PHOSPHODIESTERASE"/>
    <property type="match status" value="1"/>
</dbReference>
<dbReference type="InterPro" id="IPR017850">
    <property type="entry name" value="Alkaline_phosphatase_core_sf"/>
</dbReference>
<evidence type="ECO:0000313" key="2">
    <source>
        <dbReference type="Proteomes" id="UP001178281"/>
    </source>
</evidence>
<reference evidence="1" key="1">
    <citation type="submission" date="2023-08" db="EMBL/GenBank/DDBJ databases">
        <title>The draft genome of Tsukamurella strandjordii strain 050030.</title>
        <authorList>
            <person name="Zhao F."/>
            <person name="Feng Y."/>
            <person name="Zong Z."/>
        </authorList>
    </citation>
    <scope>NUCLEOTIDE SEQUENCE</scope>
    <source>
        <strain evidence="1">050030</strain>
    </source>
</reference>
<dbReference type="GO" id="GO:0016787">
    <property type="term" value="F:hydrolase activity"/>
    <property type="evidence" value="ECO:0007669"/>
    <property type="project" value="UniProtKB-ARBA"/>
</dbReference>
<accession>A0AA90N829</accession>
<evidence type="ECO:0000313" key="1">
    <source>
        <dbReference type="EMBL" id="MDP0397382.1"/>
    </source>
</evidence>
<sequence>MGQVVPRYGSGSLADVVPSAAAALGVAGYTNLLGFRPTRRVCLLLVDGLGHRLLDRYAAQAPFLSELTATHITAGFPSTTATSISSIGTGLPPGEHGVVGLSFAVCGDGVPKGTVLNALGWNSSGPGRPHDLRATVVPEEQQPAPTLFDAMAADGVAVTTVTPKDHVGSGLSRAVLRGADPVAAAALGDVVGRAVAATSTGPGERAFCYAYHGDLDMLGHVYGPGSLPWMMQLRQVDTLAESLAAALPSDCLLVITADHGMIEAPEASRIDFDAESDLRAGVRLLAGEPRVRHVHTTDGALDDVRAAWSETLGQRAWILTRDEAAAAGWFGPRVLDRTRERIGDLVVAMRGAHTVVRPSTEPVVSHLIGQHGSLTEDEQLVPVLVR</sequence>
<organism evidence="1 2">
    <name type="scientific">Tsukamurella strandjordii</name>
    <dbReference type="NCBI Taxonomy" id="147577"/>
    <lineage>
        <taxon>Bacteria</taxon>
        <taxon>Bacillati</taxon>
        <taxon>Actinomycetota</taxon>
        <taxon>Actinomycetes</taxon>
        <taxon>Mycobacteriales</taxon>
        <taxon>Tsukamurellaceae</taxon>
        <taxon>Tsukamurella</taxon>
    </lineage>
</organism>
<dbReference type="SUPFAM" id="SSF53649">
    <property type="entry name" value="Alkaline phosphatase-like"/>
    <property type="match status" value="1"/>
</dbReference>
<dbReference type="AlphaFoldDB" id="A0AA90N829"/>